<dbReference type="Proteomes" id="UP000256845">
    <property type="component" value="Unassembled WGS sequence"/>
</dbReference>
<dbReference type="EMBL" id="QRDW01000013">
    <property type="protein sequence ID" value="RED44832.1"/>
    <property type="molecule type" value="Genomic_DNA"/>
</dbReference>
<dbReference type="AlphaFoldDB" id="A0A3D9H5V6"/>
<evidence type="ECO:0000313" key="1">
    <source>
        <dbReference type="EMBL" id="RED44832.1"/>
    </source>
</evidence>
<sequence>MSSNENRFEEFLIKRDGEPVKCMNLPKMGVARFMEKLNMRFPENDWSITTRFHACGAD</sequence>
<name>A0A3D9H5V6_9PROT</name>
<evidence type="ECO:0000313" key="2">
    <source>
        <dbReference type="Proteomes" id="UP000256845"/>
    </source>
</evidence>
<keyword evidence="2" id="KW-1185">Reference proteome</keyword>
<proteinExistence type="predicted"/>
<dbReference type="RefSeq" id="WP_181905476.1">
    <property type="nucleotide sequence ID" value="NZ_QRDW01000013.1"/>
</dbReference>
<accession>A0A3D9H5V6</accession>
<organism evidence="1 2">
    <name type="scientific">Aestuariispira insulae</name>
    <dbReference type="NCBI Taxonomy" id="1461337"/>
    <lineage>
        <taxon>Bacteria</taxon>
        <taxon>Pseudomonadati</taxon>
        <taxon>Pseudomonadota</taxon>
        <taxon>Alphaproteobacteria</taxon>
        <taxon>Rhodospirillales</taxon>
        <taxon>Kiloniellaceae</taxon>
        <taxon>Aestuariispira</taxon>
    </lineage>
</organism>
<gene>
    <name evidence="1" type="ORF">DFP90_11337</name>
</gene>
<reference evidence="1 2" key="1">
    <citation type="submission" date="2018-07" db="EMBL/GenBank/DDBJ databases">
        <title>Genomic Encyclopedia of Type Strains, Phase III (KMG-III): the genomes of soil and plant-associated and newly described type strains.</title>
        <authorList>
            <person name="Whitman W."/>
        </authorList>
    </citation>
    <scope>NUCLEOTIDE SEQUENCE [LARGE SCALE GENOMIC DNA]</scope>
    <source>
        <strain evidence="1 2">CECT 8488</strain>
    </source>
</reference>
<protein>
    <submittedName>
        <fullName evidence="1">Uncharacterized protein</fullName>
    </submittedName>
</protein>
<comment type="caution">
    <text evidence="1">The sequence shown here is derived from an EMBL/GenBank/DDBJ whole genome shotgun (WGS) entry which is preliminary data.</text>
</comment>